<gene>
    <name evidence="2" type="ORF">GCM10010508_12630</name>
</gene>
<dbReference type="InterPro" id="IPR002645">
    <property type="entry name" value="STAS_dom"/>
</dbReference>
<dbReference type="GO" id="GO:0043856">
    <property type="term" value="F:anti-sigma factor antagonist activity"/>
    <property type="evidence" value="ECO:0007669"/>
    <property type="project" value="TreeGrafter"/>
</dbReference>
<dbReference type="PANTHER" id="PTHR33495">
    <property type="entry name" value="ANTI-SIGMA FACTOR ANTAGONIST TM_1081-RELATED-RELATED"/>
    <property type="match status" value="1"/>
</dbReference>
<dbReference type="InterPro" id="IPR058548">
    <property type="entry name" value="MlaB-like_STAS"/>
</dbReference>
<feature type="domain" description="STAS" evidence="1">
    <location>
        <begin position="26"/>
        <end position="106"/>
    </location>
</feature>
<dbReference type="AlphaFoldDB" id="A0A918Y103"/>
<sequence length="126" mass="12954">MREDGHARAGEAVMPVIESRPAGDRVVVAVRGELDLDAGQAFQRALRQALACSARGVDVDLGAVAFCDCSALNILISLRRRALTQGKSVVITAATPVAERLLALTGTGPLFSAGAAADTDAGARPE</sequence>
<dbReference type="CDD" id="cd07043">
    <property type="entry name" value="STAS_anti-anti-sigma_factors"/>
    <property type="match status" value="1"/>
</dbReference>
<organism evidence="2 3">
    <name type="scientific">Streptomyces naganishii JCM 4654</name>
    <dbReference type="NCBI Taxonomy" id="1306179"/>
    <lineage>
        <taxon>Bacteria</taxon>
        <taxon>Bacillati</taxon>
        <taxon>Actinomycetota</taxon>
        <taxon>Actinomycetes</taxon>
        <taxon>Kitasatosporales</taxon>
        <taxon>Streptomycetaceae</taxon>
        <taxon>Streptomyces</taxon>
    </lineage>
</organism>
<dbReference type="Pfam" id="PF13466">
    <property type="entry name" value="STAS_2"/>
    <property type="match status" value="1"/>
</dbReference>
<dbReference type="PANTHER" id="PTHR33495:SF2">
    <property type="entry name" value="ANTI-SIGMA FACTOR ANTAGONIST TM_1081-RELATED"/>
    <property type="match status" value="1"/>
</dbReference>
<comment type="caution">
    <text evidence="2">The sequence shown here is derived from an EMBL/GenBank/DDBJ whole genome shotgun (WGS) entry which is preliminary data.</text>
</comment>
<dbReference type="EMBL" id="BMVF01000003">
    <property type="protein sequence ID" value="GHD86092.1"/>
    <property type="molecule type" value="Genomic_DNA"/>
</dbReference>
<accession>A0A918Y103</accession>
<dbReference type="PROSITE" id="PS50801">
    <property type="entry name" value="STAS"/>
    <property type="match status" value="1"/>
</dbReference>
<name>A0A918Y103_9ACTN</name>
<evidence type="ECO:0000259" key="1">
    <source>
        <dbReference type="PROSITE" id="PS50801"/>
    </source>
</evidence>
<reference evidence="2" key="2">
    <citation type="submission" date="2020-09" db="EMBL/GenBank/DDBJ databases">
        <authorList>
            <person name="Sun Q."/>
            <person name="Ohkuma M."/>
        </authorList>
    </citation>
    <scope>NUCLEOTIDE SEQUENCE</scope>
    <source>
        <strain evidence="2">JCM 4654</strain>
    </source>
</reference>
<protein>
    <recommendedName>
        <fullName evidence="1">STAS domain-containing protein</fullName>
    </recommendedName>
</protein>
<evidence type="ECO:0000313" key="3">
    <source>
        <dbReference type="Proteomes" id="UP000608955"/>
    </source>
</evidence>
<keyword evidence="3" id="KW-1185">Reference proteome</keyword>
<dbReference type="SUPFAM" id="SSF52091">
    <property type="entry name" value="SpoIIaa-like"/>
    <property type="match status" value="1"/>
</dbReference>
<evidence type="ECO:0000313" key="2">
    <source>
        <dbReference type="EMBL" id="GHD86092.1"/>
    </source>
</evidence>
<reference evidence="2" key="1">
    <citation type="journal article" date="2014" name="Int. J. Syst. Evol. Microbiol.">
        <title>Complete genome sequence of Corynebacterium casei LMG S-19264T (=DSM 44701T), isolated from a smear-ripened cheese.</title>
        <authorList>
            <consortium name="US DOE Joint Genome Institute (JGI-PGF)"/>
            <person name="Walter F."/>
            <person name="Albersmeier A."/>
            <person name="Kalinowski J."/>
            <person name="Ruckert C."/>
        </authorList>
    </citation>
    <scope>NUCLEOTIDE SEQUENCE</scope>
    <source>
        <strain evidence="2">JCM 4654</strain>
    </source>
</reference>
<dbReference type="Proteomes" id="UP000608955">
    <property type="component" value="Unassembled WGS sequence"/>
</dbReference>
<proteinExistence type="predicted"/>
<dbReference type="Gene3D" id="3.30.750.24">
    <property type="entry name" value="STAS domain"/>
    <property type="match status" value="1"/>
</dbReference>
<dbReference type="InterPro" id="IPR036513">
    <property type="entry name" value="STAS_dom_sf"/>
</dbReference>